<feature type="domain" description="Rhodanese" evidence="1">
    <location>
        <begin position="15"/>
        <end position="103"/>
    </location>
</feature>
<organism evidence="2 3">
    <name type="scientific">Candidatus Pseudothioglobus singularis PS1</name>
    <dbReference type="NCBI Taxonomy" id="1125411"/>
    <lineage>
        <taxon>Bacteria</taxon>
        <taxon>Pseudomonadati</taxon>
        <taxon>Pseudomonadota</taxon>
        <taxon>Gammaproteobacteria</taxon>
        <taxon>Candidatus Pseudothioglobaceae</taxon>
        <taxon>Candidatus Pseudothioglobus</taxon>
    </lineage>
</organism>
<dbReference type="Proteomes" id="UP000068905">
    <property type="component" value="Chromosome"/>
</dbReference>
<accession>A0A0M3T1Z5</accession>
<dbReference type="Gene3D" id="3.40.250.10">
    <property type="entry name" value="Rhodanese-like domain"/>
    <property type="match status" value="1"/>
</dbReference>
<name>A0A0M3T1Z5_9GAMM</name>
<evidence type="ECO:0000313" key="2">
    <source>
        <dbReference type="EMBL" id="ALE01865.1"/>
    </source>
</evidence>
<dbReference type="KEGG" id="tsn:W908_04280"/>
<dbReference type="STRING" id="1125411.W908_04280"/>
<proteinExistence type="predicted"/>
<dbReference type="RefSeq" id="WP_020028090.1">
    <property type="nucleotide sequence ID" value="NZ_CP006911.1"/>
</dbReference>
<dbReference type="SUPFAM" id="SSF52821">
    <property type="entry name" value="Rhodanese/Cell cycle control phosphatase"/>
    <property type="match status" value="1"/>
</dbReference>
<dbReference type="AlphaFoldDB" id="A0A0M3T1Z5"/>
<dbReference type="EMBL" id="CP006911">
    <property type="protein sequence ID" value="ALE01865.1"/>
    <property type="molecule type" value="Genomic_DNA"/>
</dbReference>
<keyword evidence="3" id="KW-1185">Reference proteome</keyword>
<dbReference type="InterPro" id="IPR036873">
    <property type="entry name" value="Rhodanese-like_dom_sf"/>
</dbReference>
<dbReference type="PROSITE" id="PS50206">
    <property type="entry name" value="RHODANESE_3"/>
    <property type="match status" value="1"/>
</dbReference>
<dbReference type="PATRIC" id="fig|1125411.7.peg.838"/>
<sequence>MIEDLTPQEFQQSIENEGNILIDVREKSELDICKINGAINMPMSSITETFSDLDPSLSYSLYCHHGMRSMQVANFLLSKGFQSLSNLRGGIDAWSREVDNAVERY</sequence>
<keyword evidence="2" id="KW-0808">Transferase</keyword>
<dbReference type="PANTHER" id="PTHR43031:SF17">
    <property type="entry name" value="SULFURTRANSFERASE YTWF-RELATED"/>
    <property type="match status" value="1"/>
</dbReference>
<dbReference type="OrthoDB" id="9811849at2"/>
<reference evidence="2 3" key="1">
    <citation type="journal article" date="2015" name="Genome Announc.">
        <title>Genome Sequence of 'Candidatus Thioglobus singularis' Strain PS1, a Mixotroph from the SUP05 Clade of Marine Gammaproteobacteria.</title>
        <authorList>
            <person name="Marshall K.T."/>
            <person name="Morris R.M."/>
        </authorList>
    </citation>
    <scope>NUCLEOTIDE SEQUENCE [LARGE SCALE GENOMIC DNA]</scope>
    <source>
        <strain evidence="2 3">PS1</strain>
    </source>
</reference>
<dbReference type="PANTHER" id="PTHR43031">
    <property type="entry name" value="FAD-DEPENDENT OXIDOREDUCTASE"/>
    <property type="match status" value="1"/>
</dbReference>
<protein>
    <submittedName>
        <fullName evidence="2">Sulfurtransferase</fullName>
    </submittedName>
</protein>
<evidence type="ECO:0000259" key="1">
    <source>
        <dbReference type="PROSITE" id="PS50206"/>
    </source>
</evidence>
<evidence type="ECO:0000313" key="3">
    <source>
        <dbReference type="Proteomes" id="UP000068905"/>
    </source>
</evidence>
<dbReference type="SMART" id="SM00450">
    <property type="entry name" value="RHOD"/>
    <property type="match status" value="1"/>
</dbReference>
<dbReference type="Pfam" id="PF00581">
    <property type="entry name" value="Rhodanese"/>
    <property type="match status" value="1"/>
</dbReference>
<dbReference type="InterPro" id="IPR050229">
    <property type="entry name" value="GlpE_sulfurtransferase"/>
</dbReference>
<dbReference type="GO" id="GO:0016740">
    <property type="term" value="F:transferase activity"/>
    <property type="evidence" value="ECO:0007669"/>
    <property type="project" value="UniProtKB-KW"/>
</dbReference>
<dbReference type="InterPro" id="IPR001763">
    <property type="entry name" value="Rhodanese-like_dom"/>
</dbReference>
<gene>
    <name evidence="2" type="ORF">W908_04280</name>
</gene>